<dbReference type="SUPFAM" id="SSF47781">
    <property type="entry name" value="RuvA domain 2-like"/>
    <property type="match status" value="2"/>
</dbReference>
<organism evidence="2 3">
    <name type="scientific">Gilvirhabdus luticola</name>
    <dbReference type="NCBI Taxonomy" id="3079858"/>
    <lineage>
        <taxon>Bacteria</taxon>
        <taxon>Pseudomonadati</taxon>
        <taxon>Bacteroidota</taxon>
        <taxon>Flavobacteriia</taxon>
        <taxon>Flavobacteriales</taxon>
        <taxon>Flavobacteriaceae</taxon>
        <taxon>Gilvirhabdus</taxon>
    </lineage>
</organism>
<reference evidence="2 3" key="1">
    <citation type="submission" date="2023-10" db="EMBL/GenBank/DDBJ databases">
        <title>Marimonas sp. nov. isolated from tidal mud flat.</title>
        <authorList>
            <person name="Jaincy N.J."/>
            <person name="Srinivasan S."/>
            <person name="Lee S.-S."/>
        </authorList>
    </citation>
    <scope>NUCLEOTIDE SEQUENCE [LARGE SCALE GENOMIC DNA]</scope>
    <source>
        <strain evidence="2 3">MJ-SS3</strain>
    </source>
</reference>
<dbReference type="PANTHER" id="PTHR21180">
    <property type="entry name" value="ENDONUCLEASE/EXONUCLEASE/PHOSPHATASE FAMILY DOMAIN-CONTAINING PROTEIN 1"/>
    <property type="match status" value="1"/>
</dbReference>
<evidence type="ECO:0000313" key="3">
    <source>
        <dbReference type="Proteomes" id="UP001268651"/>
    </source>
</evidence>
<evidence type="ECO:0000313" key="2">
    <source>
        <dbReference type="EMBL" id="MDU8885596.1"/>
    </source>
</evidence>
<dbReference type="InterPro" id="IPR010994">
    <property type="entry name" value="RuvA_2-like"/>
</dbReference>
<dbReference type="EMBL" id="JAWHTF010000002">
    <property type="protein sequence ID" value="MDU8885596.1"/>
    <property type="molecule type" value="Genomic_DNA"/>
</dbReference>
<dbReference type="Proteomes" id="UP001268651">
    <property type="component" value="Unassembled WGS sequence"/>
</dbReference>
<keyword evidence="3" id="KW-1185">Reference proteome</keyword>
<sequence>MKSYFTFSKRQRNGIFLLLFLIIVFQCIYFFIDFSSEEIKYNEAEFELFQKEIDSLRLVEIENRKPVIYPFNPNFITDYKGYTLGMSNEEIDRLLKYREQNLWINSVKQFQEVTQVSDSLLNAISPYFKFPDWVTNPKSQNTSAFKNYNTPRSFEEKLDLNTATASQLQRVNGIGKALSERIVNFRSKFVGGFIADVQLQDVYGLSPEVIERIGEQFTVKTPRQIEKINLNTASSEQLVTIQHIDYQLAHNIIEQKTLREGYKSLDELLKVKDFPVNKIEIIKLYLTLD</sequence>
<dbReference type="Pfam" id="PF12836">
    <property type="entry name" value="HHH_3"/>
    <property type="match status" value="2"/>
</dbReference>
<evidence type="ECO:0000256" key="1">
    <source>
        <dbReference type="SAM" id="Phobius"/>
    </source>
</evidence>
<dbReference type="RefSeq" id="WP_316661480.1">
    <property type="nucleotide sequence ID" value="NZ_JAWHTF010000002.1"/>
</dbReference>
<keyword evidence="1" id="KW-1133">Transmembrane helix</keyword>
<dbReference type="PANTHER" id="PTHR21180:SF32">
    <property type="entry name" value="ENDONUCLEASE_EXONUCLEASE_PHOSPHATASE FAMILY DOMAIN-CONTAINING PROTEIN 1"/>
    <property type="match status" value="1"/>
</dbReference>
<accession>A0ABU3U5J2</accession>
<feature type="transmembrane region" description="Helical" evidence="1">
    <location>
        <begin position="12"/>
        <end position="32"/>
    </location>
</feature>
<keyword evidence="1" id="KW-0812">Transmembrane</keyword>
<gene>
    <name evidence="2" type="ORF">RXV94_05455</name>
</gene>
<comment type="caution">
    <text evidence="2">The sequence shown here is derived from an EMBL/GenBank/DDBJ whole genome shotgun (WGS) entry which is preliminary data.</text>
</comment>
<protein>
    <submittedName>
        <fullName evidence="2">Helix-hairpin-helix domain-containing protein</fullName>
    </submittedName>
</protein>
<keyword evidence="1" id="KW-0472">Membrane</keyword>
<proteinExistence type="predicted"/>
<name>A0ABU3U5J2_9FLAO</name>
<dbReference type="InterPro" id="IPR051675">
    <property type="entry name" value="Endo/Exo/Phosphatase_dom_1"/>
</dbReference>
<dbReference type="Gene3D" id="1.10.150.320">
    <property type="entry name" value="Photosystem II 12 kDa extrinsic protein"/>
    <property type="match status" value="2"/>
</dbReference>